<evidence type="ECO:0000313" key="4">
    <source>
        <dbReference type="RefSeq" id="XP_060671866.1"/>
    </source>
</evidence>
<organism evidence="3 4">
    <name type="scientific">Ziziphus jujuba</name>
    <name type="common">Chinese jujube</name>
    <name type="synonym">Ziziphus sativa</name>
    <dbReference type="NCBI Taxonomy" id="326968"/>
    <lineage>
        <taxon>Eukaryota</taxon>
        <taxon>Viridiplantae</taxon>
        <taxon>Streptophyta</taxon>
        <taxon>Embryophyta</taxon>
        <taxon>Tracheophyta</taxon>
        <taxon>Spermatophyta</taxon>
        <taxon>Magnoliopsida</taxon>
        <taxon>eudicotyledons</taxon>
        <taxon>Gunneridae</taxon>
        <taxon>Pentapetalae</taxon>
        <taxon>rosids</taxon>
        <taxon>fabids</taxon>
        <taxon>Rosales</taxon>
        <taxon>Rhamnaceae</taxon>
        <taxon>Paliureae</taxon>
        <taxon>Ziziphus</taxon>
    </lineage>
</organism>
<dbReference type="InterPro" id="IPR005174">
    <property type="entry name" value="KIB1-4_b-propeller"/>
</dbReference>
<dbReference type="InterPro" id="IPR050942">
    <property type="entry name" value="F-box_BR-signaling"/>
</dbReference>
<dbReference type="PANTHER" id="PTHR44259:SF15">
    <property type="entry name" value="F-BOX PROTEIN KIB2-RELATED"/>
    <property type="match status" value="1"/>
</dbReference>
<sequence>MAANWLELQTEILFLILKRLTFLDIIRFKSVCYMWNKATRSYISSPFYSPILTPLLMLPNDVESNARNFFSVTENKYYKINHNVFEEFSNAWCIGSSHGWLIIFHERENSYLVNPISGVKIHLPLMNNLNMPRDDLRGYKYCISKAILLSNPCLGESEKLSFCVVVIYGQSSKTLAFCRSEDSTWTQFGDEGVYQDMICHNGLLYVFSFTNPVEIWDFHSDFPKKVMELEISSALNALVEHPNYMESYLVESMGELLYVVEMQTNEEETIREFAICKLLDDGEERWEPVETLSDRALFLGKYESISVSTQNCLEGVGENLIYFTLRKDYSIGGHSIGVYNFKEKEMVNKQVYDHYCMIVDDDSPFVMYDPPWPLFWIVPNPW</sequence>
<accession>A0ABM4A561</accession>
<dbReference type="Gene3D" id="1.20.1280.50">
    <property type="match status" value="1"/>
</dbReference>
<dbReference type="RefSeq" id="XP_060671866.1">
    <property type="nucleotide sequence ID" value="XM_060815883.1"/>
</dbReference>
<keyword evidence="3" id="KW-1185">Reference proteome</keyword>
<proteinExistence type="predicted"/>
<name>A0ABM4A561_ZIZJJ</name>
<dbReference type="SUPFAM" id="SSF81383">
    <property type="entry name" value="F-box domain"/>
    <property type="match status" value="1"/>
</dbReference>
<gene>
    <name evidence="4" type="primary">LOC107422599</name>
</gene>
<dbReference type="InterPro" id="IPR036047">
    <property type="entry name" value="F-box-like_dom_sf"/>
</dbReference>
<dbReference type="Proteomes" id="UP001652623">
    <property type="component" value="Chromosome 3"/>
</dbReference>
<reference evidence="4" key="1">
    <citation type="submission" date="2025-08" db="UniProtKB">
        <authorList>
            <consortium name="RefSeq"/>
        </authorList>
    </citation>
    <scope>IDENTIFICATION</scope>
    <source>
        <tissue evidence="4">Seedling</tissue>
    </source>
</reference>
<dbReference type="GeneID" id="107422599"/>
<feature type="domain" description="KIB1-4 beta-propeller" evidence="2">
    <location>
        <begin position="69"/>
        <end position="340"/>
    </location>
</feature>
<dbReference type="Pfam" id="PF03478">
    <property type="entry name" value="Beta-prop_KIB1-4"/>
    <property type="match status" value="1"/>
</dbReference>
<dbReference type="Pfam" id="PF00646">
    <property type="entry name" value="F-box"/>
    <property type="match status" value="1"/>
</dbReference>
<evidence type="ECO:0000313" key="3">
    <source>
        <dbReference type="Proteomes" id="UP001652623"/>
    </source>
</evidence>
<evidence type="ECO:0000259" key="1">
    <source>
        <dbReference type="Pfam" id="PF00646"/>
    </source>
</evidence>
<feature type="domain" description="F-box" evidence="1">
    <location>
        <begin position="5"/>
        <end position="41"/>
    </location>
</feature>
<dbReference type="InterPro" id="IPR001810">
    <property type="entry name" value="F-box_dom"/>
</dbReference>
<dbReference type="PANTHER" id="PTHR44259">
    <property type="entry name" value="OS07G0183000 PROTEIN-RELATED"/>
    <property type="match status" value="1"/>
</dbReference>
<protein>
    <submittedName>
        <fullName evidence="4">Probable F-box protein At4g22060</fullName>
    </submittedName>
</protein>
<evidence type="ECO:0000259" key="2">
    <source>
        <dbReference type="Pfam" id="PF03478"/>
    </source>
</evidence>